<evidence type="ECO:0000256" key="1">
    <source>
        <dbReference type="ARBA" id="ARBA00022692"/>
    </source>
</evidence>
<dbReference type="Proteomes" id="UP000242415">
    <property type="component" value="Unassembled WGS sequence"/>
</dbReference>
<dbReference type="PROSITE" id="PS50885">
    <property type="entry name" value="HAMP"/>
    <property type="match status" value="1"/>
</dbReference>
<dbReference type="InterPro" id="IPR003660">
    <property type="entry name" value="HAMP_dom"/>
</dbReference>
<name>A0A1H3P032_9ACTN</name>
<dbReference type="RefSeq" id="WP_091556271.1">
    <property type="nucleotide sequence ID" value="NZ_FNPH01000004.1"/>
</dbReference>
<dbReference type="Gene3D" id="3.30.450.20">
    <property type="entry name" value="PAS domain"/>
    <property type="match status" value="1"/>
</dbReference>
<organism evidence="9 10">
    <name type="scientific">Micromonospora pattaloongensis</name>
    <dbReference type="NCBI Taxonomy" id="405436"/>
    <lineage>
        <taxon>Bacteria</taxon>
        <taxon>Bacillati</taxon>
        <taxon>Actinomycetota</taxon>
        <taxon>Actinomycetes</taxon>
        <taxon>Micromonosporales</taxon>
        <taxon>Micromonosporaceae</taxon>
        <taxon>Micromonospora</taxon>
    </lineage>
</organism>
<feature type="domain" description="HAMP" evidence="8">
    <location>
        <begin position="398"/>
        <end position="450"/>
    </location>
</feature>
<evidence type="ECO:0000259" key="7">
    <source>
        <dbReference type="PROSITE" id="PS50111"/>
    </source>
</evidence>
<feature type="domain" description="Methyl-accepting transducer" evidence="7">
    <location>
        <begin position="462"/>
        <end position="684"/>
    </location>
</feature>
<proteinExistence type="inferred from homology"/>
<dbReference type="Pfam" id="PF00015">
    <property type="entry name" value="MCPsignal"/>
    <property type="match status" value="1"/>
</dbReference>
<dbReference type="Gene3D" id="1.10.287.950">
    <property type="entry name" value="Methyl-accepting chemotaxis protein"/>
    <property type="match status" value="1"/>
</dbReference>
<dbReference type="SMART" id="SM00304">
    <property type="entry name" value="HAMP"/>
    <property type="match status" value="1"/>
</dbReference>
<sequence length="713" mass="73755">MTYSRFRGGLQIRHKLLALGMGGVIITAVVLVGVGAWQSDRFVAETRDSVTQLTEADLDRLTDDTARLVRAVGDGVQERVNGDMGVATAILAQRGGLRLSDETATWVATNQLTQASQRVRLPRATVDGQWLGQNRDPRRATPLVDDIRRLVGGTVTVFQRMNAAGDLLRVATNVKSKAGTRAIGTYIPARTADGAPNAVAQAISQGKPYRGVALVVDTWYVTAYDPIKDGAGRVIGALYVGVPQAEAIEPLTEAIAATTVGRQGWVSVLGTGSGDRGRVIAATQADTVGQTLLDRADAAGVTYVEEIVAAAPAITDDAAWLRTYQLPGANGAGPAPTRTEVAYYAPYQWAIVVGGYLPDYEAAVTRLEGGRRSMLLAFAVAGLLLAVAGASAAAVQARRISRRLGTVTGALDALADRNLTARIDVRGRDEIGRMGDALNTAVTGLRELMSEVTAASAEVSRAADRVSGVGGELAAAAGTAAERAGSAAVTAEAVARDVQTVASGAEEMGASIGEISGNAQEAARVGRDGVGLTAQASSVIEELRVSSAKIGDVVKLIANIAEQTNLLALNATIEAARAGEAGKGFAVVAGEVKELAQETARATGDVTARVAAIEEDTARAVAAIDAISATIGRVNDYQNAIAAAVEEQAATTTEMTRTIHEVAGGGERIAQSVSAVSTTMETTRRAVEVSQEAASELNGTARHLTGLVGRFTL</sequence>
<dbReference type="InterPro" id="IPR004089">
    <property type="entry name" value="MCPsignal_dom"/>
</dbReference>
<dbReference type="PROSITE" id="PS50111">
    <property type="entry name" value="CHEMOTAXIS_TRANSDUC_2"/>
    <property type="match status" value="1"/>
</dbReference>
<dbReference type="Pfam" id="PF17201">
    <property type="entry name" value="Cache_3-Cache_2"/>
    <property type="match status" value="1"/>
</dbReference>
<feature type="transmembrane region" description="Helical" evidence="6">
    <location>
        <begin position="374"/>
        <end position="395"/>
    </location>
</feature>
<dbReference type="SUPFAM" id="SSF58104">
    <property type="entry name" value="Methyl-accepting chemotaxis protein (MCP) signaling domain"/>
    <property type="match status" value="1"/>
</dbReference>
<evidence type="ECO:0000256" key="6">
    <source>
        <dbReference type="SAM" id="Phobius"/>
    </source>
</evidence>
<dbReference type="InterPro" id="IPR029151">
    <property type="entry name" value="Sensor-like_sf"/>
</dbReference>
<reference evidence="10" key="1">
    <citation type="submission" date="2016-10" db="EMBL/GenBank/DDBJ databases">
        <authorList>
            <person name="Varghese N."/>
            <person name="Submissions S."/>
        </authorList>
    </citation>
    <scope>NUCLEOTIDE SEQUENCE [LARGE SCALE GENOMIC DNA]</scope>
    <source>
        <strain evidence="10">DSM 45245</strain>
    </source>
</reference>
<dbReference type="EMBL" id="FNPH01000004">
    <property type="protein sequence ID" value="SDY94313.1"/>
    <property type="molecule type" value="Genomic_DNA"/>
</dbReference>
<keyword evidence="3 5" id="KW-0807">Transducer</keyword>
<evidence type="ECO:0000313" key="10">
    <source>
        <dbReference type="Proteomes" id="UP000242415"/>
    </source>
</evidence>
<dbReference type="CDD" id="cd06225">
    <property type="entry name" value="HAMP"/>
    <property type="match status" value="1"/>
</dbReference>
<dbReference type="GO" id="GO:0007165">
    <property type="term" value="P:signal transduction"/>
    <property type="evidence" value="ECO:0007669"/>
    <property type="project" value="UniProtKB-KW"/>
</dbReference>
<dbReference type="AlphaFoldDB" id="A0A1H3P032"/>
<dbReference type="STRING" id="405436.SAMN05444365_104249"/>
<dbReference type="PANTHER" id="PTHR32089">
    <property type="entry name" value="METHYL-ACCEPTING CHEMOTAXIS PROTEIN MCPB"/>
    <property type="match status" value="1"/>
</dbReference>
<dbReference type="SUPFAM" id="SSF103190">
    <property type="entry name" value="Sensory domain-like"/>
    <property type="match status" value="1"/>
</dbReference>
<keyword evidence="1 6" id="KW-0812">Transmembrane</keyword>
<evidence type="ECO:0000313" key="9">
    <source>
        <dbReference type="EMBL" id="SDY94313.1"/>
    </source>
</evidence>
<keyword evidence="10" id="KW-1185">Reference proteome</keyword>
<evidence type="ECO:0000256" key="4">
    <source>
        <dbReference type="ARBA" id="ARBA00029447"/>
    </source>
</evidence>
<comment type="similarity">
    <text evidence="4">Belongs to the methyl-accepting chemotaxis (MCP) protein family.</text>
</comment>
<dbReference type="GO" id="GO:0016020">
    <property type="term" value="C:membrane"/>
    <property type="evidence" value="ECO:0007669"/>
    <property type="project" value="InterPro"/>
</dbReference>
<evidence type="ECO:0000256" key="5">
    <source>
        <dbReference type="PROSITE-ProRule" id="PRU00284"/>
    </source>
</evidence>
<evidence type="ECO:0000256" key="2">
    <source>
        <dbReference type="ARBA" id="ARBA00022989"/>
    </source>
</evidence>
<evidence type="ECO:0000256" key="3">
    <source>
        <dbReference type="ARBA" id="ARBA00023224"/>
    </source>
</evidence>
<dbReference type="InterPro" id="IPR033462">
    <property type="entry name" value="Cache_3-Cache_2"/>
</dbReference>
<protein>
    <submittedName>
        <fullName evidence="9">Methyl-accepting chemotaxis sensory transducer</fullName>
    </submittedName>
</protein>
<dbReference type="SMART" id="SM00283">
    <property type="entry name" value="MA"/>
    <property type="match status" value="1"/>
</dbReference>
<dbReference type="OrthoDB" id="1115140at2"/>
<accession>A0A1H3P032</accession>
<keyword evidence="2 6" id="KW-1133">Transmembrane helix</keyword>
<keyword evidence="6" id="KW-0472">Membrane</keyword>
<dbReference type="Pfam" id="PF00672">
    <property type="entry name" value="HAMP"/>
    <property type="match status" value="1"/>
</dbReference>
<evidence type="ECO:0000259" key="8">
    <source>
        <dbReference type="PROSITE" id="PS50885"/>
    </source>
</evidence>
<dbReference type="PANTHER" id="PTHR32089:SF112">
    <property type="entry name" value="LYSOZYME-LIKE PROTEIN-RELATED"/>
    <property type="match status" value="1"/>
</dbReference>
<feature type="transmembrane region" description="Helical" evidence="6">
    <location>
        <begin position="16"/>
        <end position="37"/>
    </location>
</feature>
<gene>
    <name evidence="9" type="ORF">SAMN05444365_104249</name>
</gene>